<accession>M2ST07</accession>
<proteinExistence type="predicted"/>
<evidence type="ECO:0008006" key="3">
    <source>
        <dbReference type="Google" id="ProtNLM"/>
    </source>
</evidence>
<reference evidence="2" key="2">
    <citation type="journal article" date="2013" name="PLoS Genet.">
        <title>Comparative genome structure, secondary metabolite, and effector coding capacity across Cochliobolus pathogens.</title>
        <authorList>
            <person name="Condon B.J."/>
            <person name="Leng Y."/>
            <person name="Wu D."/>
            <person name="Bushley K.E."/>
            <person name="Ohm R.A."/>
            <person name="Otillar R."/>
            <person name="Martin J."/>
            <person name="Schackwitz W."/>
            <person name="Grimwood J."/>
            <person name="MohdZainudin N."/>
            <person name="Xue C."/>
            <person name="Wang R."/>
            <person name="Manning V.A."/>
            <person name="Dhillon B."/>
            <person name="Tu Z.J."/>
            <person name="Steffenson B.J."/>
            <person name="Salamov A."/>
            <person name="Sun H."/>
            <person name="Lowry S."/>
            <person name="LaButti K."/>
            <person name="Han J."/>
            <person name="Copeland A."/>
            <person name="Lindquist E."/>
            <person name="Barry K."/>
            <person name="Schmutz J."/>
            <person name="Baker S.E."/>
            <person name="Ciuffetti L.M."/>
            <person name="Grigoriev I.V."/>
            <person name="Zhong S."/>
            <person name="Turgeon B.G."/>
        </authorList>
    </citation>
    <scope>NUCLEOTIDE SEQUENCE [LARGE SCALE GENOMIC DNA]</scope>
    <source>
        <strain evidence="2">C5 / ATCC 48332 / race O</strain>
    </source>
</reference>
<reference evidence="1 2" key="1">
    <citation type="journal article" date="2012" name="PLoS Pathog.">
        <title>Diverse lifestyles and strategies of plant pathogenesis encoded in the genomes of eighteen Dothideomycetes fungi.</title>
        <authorList>
            <person name="Ohm R.A."/>
            <person name="Feau N."/>
            <person name="Henrissat B."/>
            <person name="Schoch C.L."/>
            <person name="Horwitz B.A."/>
            <person name="Barry K.W."/>
            <person name="Condon B.J."/>
            <person name="Copeland A.C."/>
            <person name="Dhillon B."/>
            <person name="Glaser F."/>
            <person name="Hesse C.N."/>
            <person name="Kosti I."/>
            <person name="LaButti K."/>
            <person name="Lindquist E.A."/>
            <person name="Lucas S."/>
            <person name="Salamov A.A."/>
            <person name="Bradshaw R.E."/>
            <person name="Ciuffetti L."/>
            <person name="Hamelin R.C."/>
            <person name="Kema G.H.J."/>
            <person name="Lawrence C."/>
            <person name="Scott J.A."/>
            <person name="Spatafora J.W."/>
            <person name="Turgeon B.G."/>
            <person name="de Wit P.J.G.M."/>
            <person name="Zhong S."/>
            <person name="Goodwin S.B."/>
            <person name="Grigoriev I.V."/>
        </authorList>
    </citation>
    <scope>NUCLEOTIDE SEQUENCE [LARGE SCALE GENOMIC DNA]</scope>
    <source>
        <strain evidence="2">C5 / ATCC 48332 / race O</strain>
    </source>
</reference>
<organism evidence="1 2">
    <name type="scientific">Cochliobolus heterostrophus (strain C5 / ATCC 48332 / race O)</name>
    <name type="common">Southern corn leaf blight fungus</name>
    <name type="synonym">Bipolaris maydis</name>
    <dbReference type="NCBI Taxonomy" id="701091"/>
    <lineage>
        <taxon>Eukaryota</taxon>
        <taxon>Fungi</taxon>
        <taxon>Dikarya</taxon>
        <taxon>Ascomycota</taxon>
        <taxon>Pezizomycotina</taxon>
        <taxon>Dothideomycetes</taxon>
        <taxon>Pleosporomycetidae</taxon>
        <taxon>Pleosporales</taxon>
        <taxon>Pleosporineae</taxon>
        <taxon>Pleosporaceae</taxon>
        <taxon>Bipolaris</taxon>
    </lineage>
</organism>
<dbReference type="EMBL" id="KB445580">
    <property type="protein sequence ID" value="EMD88470.1"/>
    <property type="molecule type" value="Genomic_DNA"/>
</dbReference>
<dbReference type="Proteomes" id="UP000016936">
    <property type="component" value="Unassembled WGS sequence"/>
</dbReference>
<keyword evidence="2" id="KW-1185">Reference proteome</keyword>
<sequence length="50" mass="5511">MTLAERNVAVGMLQGGVTLLEVAAKFGRAASTIYRLYKEYNTTRSTDDMP</sequence>
<name>M2ST07_COCH5</name>
<protein>
    <recommendedName>
        <fullName evidence="3">Tc3 transposase DNA binding domain-containing protein</fullName>
    </recommendedName>
</protein>
<evidence type="ECO:0000313" key="2">
    <source>
        <dbReference type="Proteomes" id="UP000016936"/>
    </source>
</evidence>
<gene>
    <name evidence="1" type="ORF">COCHEDRAFT_1110216</name>
</gene>
<dbReference type="AlphaFoldDB" id="M2ST07"/>
<evidence type="ECO:0000313" key="1">
    <source>
        <dbReference type="EMBL" id="EMD88470.1"/>
    </source>
</evidence>
<dbReference type="Pfam" id="PF13384">
    <property type="entry name" value="HTH_23"/>
    <property type="match status" value="1"/>
</dbReference>
<dbReference type="HOGENOM" id="CLU_2928870_0_0_1"/>